<name>A0A8R1E833_CAEJA</name>
<evidence type="ECO:0000313" key="2">
    <source>
        <dbReference type="Proteomes" id="UP000005237"/>
    </source>
</evidence>
<evidence type="ECO:0000313" key="1">
    <source>
        <dbReference type="EnsemblMetazoa" id="CJA28272.1"/>
    </source>
</evidence>
<accession>A0A8R1E833</accession>
<dbReference type="EnsemblMetazoa" id="CJA28272.1">
    <property type="protein sequence ID" value="CJA28272.1"/>
    <property type="gene ID" value="WBGene00183846"/>
</dbReference>
<protein>
    <submittedName>
        <fullName evidence="1">Uncharacterized protein</fullName>
    </submittedName>
</protein>
<dbReference type="AlphaFoldDB" id="A0A8R1E833"/>
<proteinExistence type="predicted"/>
<dbReference type="Proteomes" id="UP000005237">
    <property type="component" value="Unassembled WGS sequence"/>
</dbReference>
<reference evidence="2" key="1">
    <citation type="submission" date="2010-08" db="EMBL/GenBank/DDBJ databases">
        <authorList>
            <consortium name="Caenorhabditis japonica Sequencing Consortium"/>
            <person name="Wilson R.K."/>
        </authorList>
    </citation>
    <scope>NUCLEOTIDE SEQUENCE [LARGE SCALE GENOMIC DNA]</scope>
    <source>
        <strain evidence="2">DF5081</strain>
    </source>
</reference>
<organism evidence="1 2">
    <name type="scientific">Caenorhabditis japonica</name>
    <dbReference type="NCBI Taxonomy" id="281687"/>
    <lineage>
        <taxon>Eukaryota</taxon>
        <taxon>Metazoa</taxon>
        <taxon>Ecdysozoa</taxon>
        <taxon>Nematoda</taxon>
        <taxon>Chromadorea</taxon>
        <taxon>Rhabditida</taxon>
        <taxon>Rhabditina</taxon>
        <taxon>Rhabditomorpha</taxon>
        <taxon>Rhabditoidea</taxon>
        <taxon>Rhabditidae</taxon>
        <taxon>Peloderinae</taxon>
        <taxon>Caenorhabditis</taxon>
    </lineage>
</organism>
<sequence>DYETKTKTPQTTSSTITLIRKLWKIQESQSRNLKIPNTMTYYFLFD</sequence>
<reference evidence="1" key="2">
    <citation type="submission" date="2022-06" db="UniProtKB">
        <authorList>
            <consortium name="EnsemblMetazoa"/>
        </authorList>
    </citation>
    <scope>IDENTIFICATION</scope>
    <source>
        <strain evidence="1">DF5081</strain>
    </source>
</reference>
<keyword evidence="2" id="KW-1185">Reference proteome</keyword>